<dbReference type="InterPro" id="IPR029069">
    <property type="entry name" value="HotDog_dom_sf"/>
</dbReference>
<reference evidence="3 4" key="2">
    <citation type="journal article" date="2010" name="Stand. Genomic Sci.">
        <title>Complete genome sequence of Gordonia bronchialis type strain (3410).</title>
        <authorList>
            <person name="Ivanova N."/>
            <person name="Sikorski J."/>
            <person name="Jando M."/>
            <person name="Lapidus A."/>
            <person name="Nolan M."/>
            <person name="Lucas S."/>
            <person name="Del Rio T.G."/>
            <person name="Tice H."/>
            <person name="Copeland A."/>
            <person name="Cheng J.F."/>
            <person name="Chen F."/>
            <person name="Bruce D."/>
            <person name="Goodwin L."/>
            <person name="Pitluck S."/>
            <person name="Mavromatis K."/>
            <person name="Ovchinnikova G."/>
            <person name="Pati A."/>
            <person name="Chen A."/>
            <person name="Palaniappan K."/>
            <person name="Land M."/>
            <person name="Hauser L."/>
            <person name="Chang Y.J."/>
            <person name="Jeffries C.D."/>
            <person name="Chain P."/>
            <person name="Saunders E."/>
            <person name="Han C."/>
            <person name="Detter J.C."/>
            <person name="Brettin T."/>
            <person name="Rohde M."/>
            <person name="Goker M."/>
            <person name="Bristow J."/>
            <person name="Eisen J.A."/>
            <person name="Markowitz V."/>
            <person name="Hugenholtz P."/>
            <person name="Klenk H.P."/>
            <person name="Kyrpides N.C."/>
        </authorList>
    </citation>
    <scope>NUCLEOTIDE SEQUENCE [LARGE SCALE GENOMIC DNA]</scope>
    <source>
        <strain evidence="4">ATCC 25592 / DSM 43247 / BCRC 13721 / JCM 3198 / KCTC 3076 / NBRC 16047 / NCTC 10667</strain>
    </source>
</reference>
<dbReference type="InterPro" id="IPR049449">
    <property type="entry name" value="TesB_ACOT8-like_N"/>
</dbReference>
<dbReference type="SUPFAM" id="SSF54637">
    <property type="entry name" value="Thioesterase/thiol ester dehydrase-isomerase"/>
    <property type="match status" value="1"/>
</dbReference>
<dbReference type="EMBL" id="CP001802">
    <property type="protein sequence ID" value="ACY21696.1"/>
    <property type="molecule type" value="Genomic_DNA"/>
</dbReference>
<sequence>MVNSSVQYTSYYESLPAPDDESDGRDYFRPTEATLSVWAPTIQHGGPPAGLLMRALLRCAPDPDQHFTRVTTEILGPIGLGVNRVRVRVLRPGRQITLIGADLEVQQPDGGFRLAAQSIGWRMRTADSGPIERAPLPALAAGPDDVDSQIGVTADESLGVDWGTIGFIGTVRSARTEGRTGDTPAVWLRPAIDLVAGEQIADLESIFTVLDVANGLGTRLRPDEWSWMNTDTTVHLITKPRGPWLGIDADMATGAHGFGATFADLYDADGFIGRSAQTVLLNKQGGS</sequence>
<dbReference type="AlphaFoldDB" id="D0LDS3"/>
<proteinExistence type="predicted"/>
<dbReference type="Pfam" id="PF13622">
    <property type="entry name" value="4HBT_3"/>
    <property type="match status" value="1"/>
</dbReference>
<dbReference type="InterPro" id="IPR042171">
    <property type="entry name" value="Acyl-CoA_hotdog"/>
</dbReference>
<keyword evidence="4" id="KW-1185">Reference proteome</keyword>
<dbReference type="eggNOG" id="COG2050">
    <property type="taxonomic scope" value="Bacteria"/>
</dbReference>
<evidence type="ECO:0008006" key="5">
    <source>
        <dbReference type="Google" id="ProtNLM"/>
    </source>
</evidence>
<evidence type="ECO:0000313" key="3">
    <source>
        <dbReference type="EMBL" id="ACY21696.1"/>
    </source>
</evidence>
<dbReference type="Pfam" id="PF20789">
    <property type="entry name" value="4HBT_3C"/>
    <property type="match status" value="1"/>
</dbReference>
<evidence type="ECO:0000313" key="4">
    <source>
        <dbReference type="Proteomes" id="UP000001219"/>
    </source>
</evidence>
<dbReference type="Proteomes" id="UP000001219">
    <property type="component" value="Chromosome"/>
</dbReference>
<dbReference type="HOGENOM" id="CLU_074337_1_0_11"/>
<reference evidence="4" key="1">
    <citation type="submission" date="2009-10" db="EMBL/GenBank/DDBJ databases">
        <title>The complete chromosome of Gordonia bronchialis DSM 43247.</title>
        <authorList>
            <consortium name="US DOE Joint Genome Institute (JGI-PGF)"/>
            <person name="Lucas S."/>
            <person name="Copeland A."/>
            <person name="Lapidus A."/>
            <person name="Glavina del Rio T."/>
            <person name="Dalin E."/>
            <person name="Tice H."/>
            <person name="Bruce D."/>
            <person name="Goodwin L."/>
            <person name="Pitluck S."/>
            <person name="Kyrpides N."/>
            <person name="Mavromatis K."/>
            <person name="Ivanova N."/>
            <person name="Ovchinnikova G."/>
            <person name="Saunders E."/>
            <person name="Brettin T."/>
            <person name="Detter J.C."/>
            <person name="Han C."/>
            <person name="Larimer F."/>
            <person name="Land M."/>
            <person name="Hauser L."/>
            <person name="Markowitz V."/>
            <person name="Cheng J.-F."/>
            <person name="Hugenholtz P."/>
            <person name="Woyke T."/>
            <person name="Wu D."/>
            <person name="Jando M."/>
            <person name="Schneider S."/>
            <person name="Goeker M."/>
            <person name="Klenk H.-P."/>
            <person name="Eisen J.A."/>
        </authorList>
    </citation>
    <scope>NUCLEOTIDE SEQUENCE [LARGE SCALE GENOMIC DNA]</scope>
    <source>
        <strain evidence="4">ATCC 25592 / DSM 43247 / BCRC 13721 / JCM 3198 / KCTC 3076 / NBRC 16047 / NCTC 10667</strain>
    </source>
</reference>
<dbReference type="STRING" id="526226.Gbro_2455"/>
<name>D0LDS3_GORB4</name>
<dbReference type="KEGG" id="gbr:Gbro_2455"/>
<protein>
    <recommendedName>
        <fullName evidence="5">Thioesterase-like superfamily protein</fullName>
    </recommendedName>
</protein>
<gene>
    <name evidence="3" type="ordered locus">Gbro_2455</name>
</gene>
<organism evidence="3 4">
    <name type="scientific">Gordonia bronchialis (strain ATCC 25592 / DSM 43247 / BCRC 13721 / JCM 3198 / KCTC 3076 / NBRC 16047 / NCTC 10667)</name>
    <name type="common">Rhodococcus bronchialis</name>
    <dbReference type="NCBI Taxonomy" id="526226"/>
    <lineage>
        <taxon>Bacteria</taxon>
        <taxon>Bacillati</taxon>
        <taxon>Actinomycetota</taxon>
        <taxon>Actinomycetes</taxon>
        <taxon>Mycobacteriales</taxon>
        <taxon>Gordoniaceae</taxon>
        <taxon>Gordonia</taxon>
    </lineage>
</organism>
<dbReference type="InterPro" id="IPR049450">
    <property type="entry name" value="ACOT8-like_C"/>
</dbReference>
<dbReference type="RefSeq" id="WP_012834251.1">
    <property type="nucleotide sequence ID" value="NC_013441.1"/>
</dbReference>
<evidence type="ECO:0000259" key="2">
    <source>
        <dbReference type="Pfam" id="PF20789"/>
    </source>
</evidence>
<accession>D0LDS3</accession>
<feature type="domain" description="Acyl-CoA thioesterase-like N-terminal HotDog" evidence="1">
    <location>
        <begin position="38"/>
        <end position="121"/>
    </location>
</feature>
<evidence type="ECO:0000259" key="1">
    <source>
        <dbReference type="Pfam" id="PF13622"/>
    </source>
</evidence>
<dbReference type="Gene3D" id="2.40.160.210">
    <property type="entry name" value="Acyl-CoA thioesterase, double hotdog domain"/>
    <property type="match status" value="1"/>
</dbReference>
<feature type="domain" description="Acyl-CoA thioesterase-like C-terminal" evidence="2">
    <location>
        <begin position="177"/>
        <end position="280"/>
    </location>
</feature>